<protein>
    <recommendedName>
        <fullName evidence="3">Asparaginase</fullName>
    </recommendedName>
</protein>
<evidence type="ECO:0000313" key="1">
    <source>
        <dbReference type="EMBL" id="AQP50308.1"/>
    </source>
</evidence>
<proteinExistence type="predicted"/>
<dbReference type="RefSeq" id="WP_077348522.1">
    <property type="nucleotide sequence ID" value="NZ_CP019607.1"/>
</dbReference>
<keyword evidence="2" id="KW-1185">Reference proteome</keyword>
<accession>A0A1Q2CW15</accession>
<dbReference type="EMBL" id="CP019607">
    <property type="protein sequence ID" value="AQP50308.1"/>
    <property type="molecule type" value="Genomic_DNA"/>
</dbReference>
<evidence type="ECO:0008006" key="3">
    <source>
        <dbReference type="Google" id="ProtNLM"/>
    </source>
</evidence>
<dbReference type="PANTHER" id="PTHR42110">
    <property type="entry name" value="L-ASPARAGINASE, PUTATIVE (AFU_ORTHOLOGUE AFUA_3G11890)-RELATED"/>
    <property type="match status" value="1"/>
</dbReference>
<dbReference type="Pfam" id="PF06089">
    <property type="entry name" value="Asparaginase_II"/>
    <property type="match status" value="1"/>
</dbReference>
<reference evidence="1 2" key="1">
    <citation type="journal article" date="2008" name="Int. J. Syst. Evol. Microbiol.">
        <title>Tessaracoccus flavescens sp. nov., isolated from marine sediment.</title>
        <authorList>
            <person name="Lee D.W."/>
            <person name="Lee S.D."/>
        </authorList>
    </citation>
    <scope>NUCLEOTIDE SEQUENCE [LARGE SCALE GENOMIC DNA]</scope>
    <source>
        <strain evidence="1 2">SST-39T</strain>
    </source>
</reference>
<dbReference type="Proteomes" id="UP000188235">
    <property type="component" value="Chromosome"/>
</dbReference>
<sequence length="326" mass="33936">MVNDTEPVLAEVWRGDYLESTHRGSVVVTGPDGRVRLAMGDVTSPMLPRSALKPFQAVAMLRAGLDLDGAELALVGASHSGERFHREAVVTILEGAGLGVDDLQTTPGLPFSQKPMAEWLAEGHGKEAVAHNCSGKHAGMLRTCVRAGWRLDDYREPTHPLQVASREVIAEFTGEPVGDPVVDGCGAPAFATTLTGLAIAFGRLASARDGAALRVADAFRAHPEYASGTDRDELVFHREVPGLVCKLGAEGAFAIGLADGTGIAIKIADGNHRGNPPVLVAVLDASGLATDALRALDPYPVLGHGDVVGRVSAAPGFLDPLSALNA</sequence>
<dbReference type="AlphaFoldDB" id="A0A1Q2CW15"/>
<dbReference type="KEGG" id="tfa:BW733_05125"/>
<organism evidence="1 2">
    <name type="scientific">Tessaracoccus flavescens</name>
    <dbReference type="NCBI Taxonomy" id="399497"/>
    <lineage>
        <taxon>Bacteria</taxon>
        <taxon>Bacillati</taxon>
        <taxon>Actinomycetota</taxon>
        <taxon>Actinomycetes</taxon>
        <taxon>Propionibacteriales</taxon>
        <taxon>Propionibacteriaceae</taxon>
        <taxon>Tessaracoccus</taxon>
    </lineage>
</organism>
<evidence type="ECO:0000313" key="2">
    <source>
        <dbReference type="Proteomes" id="UP000188235"/>
    </source>
</evidence>
<dbReference type="OrthoDB" id="9780674at2"/>
<gene>
    <name evidence="1" type="ORF">BW733_05125</name>
</gene>
<dbReference type="InterPro" id="IPR010349">
    <property type="entry name" value="Asparaginase_II"/>
</dbReference>
<dbReference type="PANTHER" id="PTHR42110:SF1">
    <property type="entry name" value="L-ASPARAGINASE, PUTATIVE (AFU_ORTHOLOGUE AFUA_3G11890)-RELATED"/>
    <property type="match status" value="1"/>
</dbReference>
<name>A0A1Q2CW15_9ACTN</name>